<proteinExistence type="predicted"/>
<dbReference type="GeneID" id="27363478"/>
<evidence type="ECO:0000256" key="1">
    <source>
        <dbReference type="SAM" id="MobiDB-lite"/>
    </source>
</evidence>
<sequence>MKSALCVPLDNPAQSYGRRTYLFFVGSTKSALEHYGAQYKTGKAKADLEKMMGVEMPSEIDFSAYKASKRGEPIAETKSNKSASDHDTLAKDNPQDSFEEVNLENGNTVDDATKLLNERTKGRKYGWSPRVTPCCVRLPGRWSQQWSILPAYCEDSVQMSTDVDREDKDEVLSSKAKPAASDPAVSIHQTKGALHGFTVRHICRRDMLRRKSEQLKGMPVLEVRTPTMKKIVLPFKQRLKPGNGNFCTIIHAIPRMIARINKSAHVALNATSAATNLEKLSMSE</sequence>
<reference evidence="2 3" key="1">
    <citation type="submission" date="2015-01" db="EMBL/GenBank/DDBJ databases">
        <title>The Genome Sequence of Exophiala oligosperma CBS72588.</title>
        <authorList>
            <consortium name="The Broad Institute Genomics Platform"/>
            <person name="Cuomo C."/>
            <person name="de Hoog S."/>
            <person name="Gorbushina A."/>
            <person name="Stielow B."/>
            <person name="Teixiera M."/>
            <person name="Abouelleil A."/>
            <person name="Chapman S.B."/>
            <person name="Priest M."/>
            <person name="Young S.K."/>
            <person name="Wortman J."/>
            <person name="Nusbaum C."/>
            <person name="Birren B."/>
        </authorList>
    </citation>
    <scope>NUCLEOTIDE SEQUENCE [LARGE SCALE GENOMIC DNA]</scope>
    <source>
        <strain evidence="2 3">CBS 72588</strain>
    </source>
</reference>
<name>A0A0D2DKS5_9EURO</name>
<accession>A0A0D2DKS5</accession>
<keyword evidence="3" id="KW-1185">Reference proteome</keyword>
<gene>
    <name evidence="2" type="ORF">PV06_11404</name>
</gene>
<dbReference type="EMBL" id="KN847361">
    <property type="protein sequence ID" value="KIW36354.1"/>
    <property type="molecule type" value="Genomic_DNA"/>
</dbReference>
<feature type="region of interest" description="Disordered" evidence="1">
    <location>
        <begin position="71"/>
        <end position="93"/>
    </location>
</feature>
<dbReference type="VEuPathDB" id="FungiDB:PV06_11404"/>
<evidence type="ECO:0000313" key="2">
    <source>
        <dbReference type="EMBL" id="KIW36354.1"/>
    </source>
</evidence>
<organism evidence="2 3">
    <name type="scientific">Exophiala oligosperma</name>
    <dbReference type="NCBI Taxonomy" id="215243"/>
    <lineage>
        <taxon>Eukaryota</taxon>
        <taxon>Fungi</taxon>
        <taxon>Dikarya</taxon>
        <taxon>Ascomycota</taxon>
        <taxon>Pezizomycotina</taxon>
        <taxon>Eurotiomycetes</taxon>
        <taxon>Chaetothyriomycetidae</taxon>
        <taxon>Chaetothyriales</taxon>
        <taxon>Herpotrichiellaceae</taxon>
        <taxon>Exophiala</taxon>
    </lineage>
</organism>
<dbReference type="HOGENOM" id="CLU_980157_0_0_1"/>
<dbReference type="AlphaFoldDB" id="A0A0D2DKS5"/>
<dbReference type="RefSeq" id="XP_016256570.1">
    <property type="nucleotide sequence ID" value="XM_016413070.1"/>
</dbReference>
<evidence type="ECO:0000313" key="3">
    <source>
        <dbReference type="Proteomes" id="UP000053342"/>
    </source>
</evidence>
<protein>
    <submittedName>
        <fullName evidence="2">Uncharacterized protein</fullName>
    </submittedName>
</protein>
<dbReference type="Proteomes" id="UP000053342">
    <property type="component" value="Unassembled WGS sequence"/>
</dbReference>